<keyword evidence="2" id="KW-0489">Methyltransferase</keyword>
<keyword evidence="3" id="KW-1185">Reference proteome</keyword>
<dbReference type="InterPro" id="IPR027109">
    <property type="entry name" value="Swc4/Dmap1"/>
</dbReference>
<dbReference type="Pfam" id="PF05499">
    <property type="entry name" value="DMAP1"/>
    <property type="match status" value="1"/>
</dbReference>
<evidence type="ECO:0000313" key="3">
    <source>
        <dbReference type="Proteomes" id="UP001233172"/>
    </source>
</evidence>
<name>A0AAD8EXV1_BIOPF</name>
<dbReference type="InterPro" id="IPR008468">
    <property type="entry name" value="DMAP1"/>
</dbReference>
<proteinExistence type="predicted"/>
<dbReference type="PANTHER" id="PTHR12855">
    <property type="entry name" value="DNA METHYLTRANSFERASE 1-ASSOCIATED PROTEIN 1 FAMILY MEMBER"/>
    <property type="match status" value="1"/>
</dbReference>
<sequence length="84" mass="9660">MKLPATIGQKKTKAIEQVLEELGLEFNPMPTDEIVNTFNTLRQDIVLLYELKLAMSTCEYELQTLKHRHDQLIANRRPSGCAIF</sequence>
<protein>
    <submittedName>
        <fullName evidence="2">DNA methyltransferase 1-associated protein 1</fullName>
    </submittedName>
</protein>
<comment type="caution">
    <text evidence="2">The sequence shown here is derived from an EMBL/GenBank/DDBJ whole genome shotgun (WGS) entry which is preliminary data.</text>
</comment>
<dbReference type="GO" id="GO:0006338">
    <property type="term" value="P:chromatin remodeling"/>
    <property type="evidence" value="ECO:0007669"/>
    <property type="project" value="InterPro"/>
</dbReference>
<dbReference type="GO" id="GO:0000812">
    <property type="term" value="C:Swr1 complex"/>
    <property type="evidence" value="ECO:0007669"/>
    <property type="project" value="TreeGrafter"/>
</dbReference>
<dbReference type="GO" id="GO:0003714">
    <property type="term" value="F:transcription corepressor activity"/>
    <property type="evidence" value="ECO:0007669"/>
    <property type="project" value="TreeGrafter"/>
</dbReference>
<evidence type="ECO:0000259" key="1">
    <source>
        <dbReference type="Pfam" id="PF05499"/>
    </source>
</evidence>
<organism evidence="2 3">
    <name type="scientific">Biomphalaria pfeifferi</name>
    <name type="common">Bloodfluke planorb</name>
    <name type="synonym">Freshwater snail</name>
    <dbReference type="NCBI Taxonomy" id="112525"/>
    <lineage>
        <taxon>Eukaryota</taxon>
        <taxon>Metazoa</taxon>
        <taxon>Spiralia</taxon>
        <taxon>Lophotrochozoa</taxon>
        <taxon>Mollusca</taxon>
        <taxon>Gastropoda</taxon>
        <taxon>Heterobranchia</taxon>
        <taxon>Euthyneura</taxon>
        <taxon>Panpulmonata</taxon>
        <taxon>Hygrophila</taxon>
        <taxon>Lymnaeoidea</taxon>
        <taxon>Planorbidae</taxon>
        <taxon>Biomphalaria</taxon>
    </lineage>
</organism>
<dbReference type="PANTHER" id="PTHR12855:SF10">
    <property type="entry name" value="DNA METHYLTRANSFERASE 1-ASSOCIATED PROTEIN 1"/>
    <property type="match status" value="1"/>
</dbReference>
<dbReference type="GO" id="GO:0032259">
    <property type="term" value="P:methylation"/>
    <property type="evidence" value="ECO:0007669"/>
    <property type="project" value="UniProtKB-KW"/>
</dbReference>
<reference evidence="2" key="1">
    <citation type="journal article" date="2023" name="PLoS Negl. Trop. Dis.">
        <title>A genome sequence for Biomphalaria pfeifferi, the major vector snail for the human-infecting parasite Schistosoma mansoni.</title>
        <authorList>
            <person name="Bu L."/>
            <person name="Lu L."/>
            <person name="Laidemitt M.R."/>
            <person name="Zhang S.M."/>
            <person name="Mutuku M."/>
            <person name="Mkoji G."/>
            <person name="Steinauer M."/>
            <person name="Loker E.S."/>
        </authorList>
    </citation>
    <scope>NUCLEOTIDE SEQUENCE</scope>
    <source>
        <strain evidence="2">KasaAsao</strain>
    </source>
</reference>
<accession>A0AAD8EXV1</accession>
<dbReference type="AlphaFoldDB" id="A0AAD8EXV1"/>
<dbReference type="EMBL" id="JASAOG010000224">
    <property type="protein sequence ID" value="KAK0043116.1"/>
    <property type="molecule type" value="Genomic_DNA"/>
</dbReference>
<dbReference type="GO" id="GO:0035267">
    <property type="term" value="C:NuA4 histone acetyltransferase complex"/>
    <property type="evidence" value="ECO:0007669"/>
    <property type="project" value="InterPro"/>
</dbReference>
<dbReference type="GO" id="GO:0000122">
    <property type="term" value="P:negative regulation of transcription by RNA polymerase II"/>
    <property type="evidence" value="ECO:0007669"/>
    <property type="project" value="TreeGrafter"/>
</dbReference>
<dbReference type="GO" id="GO:0008168">
    <property type="term" value="F:methyltransferase activity"/>
    <property type="evidence" value="ECO:0007669"/>
    <property type="project" value="UniProtKB-KW"/>
</dbReference>
<keyword evidence="2" id="KW-0808">Transferase</keyword>
<dbReference type="Proteomes" id="UP001233172">
    <property type="component" value="Unassembled WGS sequence"/>
</dbReference>
<gene>
    <name evidence="2" type="ORF">Bpfe_027463</name>
</gene>
<dbReference type="GO" id="GO:0006281">
    <property type="term" value="P:DNA repair"/>
    <property type="evidence" value="ECO:0007669"/>
    <property type="project" value="InterPro"/>
</dbReference>
<evidence type="ECO:0000313" key="2">
    <source>
        <dbReference type="EMBL" id="KAK0043116.1"/>
    </source>
</evidence>
<reference evidence="2" key="2">
    <citation type="submission" date="2023-04" db="EMBL/GenBank/DDBJ databases">
        <authorList>
            <person name="Bu L."/>
            <person name="Lu L."/>
            <person name="Laidemitt M.R."/>
            <person name="Zhang S.M."/>
            <person name="Mutuku M."/>
            <person name="Mkoji G."/>
            <person name="Steinauer M."/>
            <person name="Loker E.S."/>
        </authorList>
    </citation>
    <scope>NUCLEOTIDE SEQUENCE</scope>
    <source>
        <strain evidence="2">KasaAsao</strain>
        <tissue evidence="2">Whole Snail</tissue>
    </source>
</reference>
<feature type="domain" description="DNA methyltransferase 1-associated 1" evidence="1">
    <location>
        <begin position="1"/>
        <end position="72"/>
    </location>
</feature>